<comment type="caution">
    <text evidence="1">The sequence shown here is derived from an EMBL/GenBank/DDBJ whole genome shotgun (WGS) entry which is preliminary data.</text>
</comment>
<dbReference type="RefSeq" id="WP_120018713.1">
    <property type="nucleotide sequence ID" value="NZ_QZWZ01000056.1"/>
</dbReference>
<keyword evidence="2" id="KW-1185">Reference proteome</keyword>
<reference evidence="1 2" key="1">
    <citation type="submission" date="2018-09" db="EMBL/GenBank/DDBJ databases">
        <title>Mesorhizobium carmichaelinearum sp. nov. isolated from Carmichaelinea spp. root nodules in New Zealand.</title>
        <authorList>
            <person name="De Meyer S.E."/>
        </authorList>
    </citation>
    <scope>NUCLEOTIDE SEQUENCE [LARGE SCALE GENOMIC DNA]</scope>
    <source>
        <strain evidence="1 2">ICMP19557</strain>
    </source>
</reference>
<protein>
    <submittedName>
        <fullName evidence="1">Uncharacterized protein</fullName>
    </submittedName>
</protein>
<gene>
    <name evidence="1" type="ORF">D3227_35105</name>
</gene>
<accession>A0A3A5JYP2</accession>
<name>A0A3A5JYP2_9HYPH</name>
<evidence type="ECO:0000313" key="1">
    <source>
        <dbReference type="EMBL" id="RJT28126.1"/>
    </source>
</evidence>
<dbReference type="Proteomes" id="UP000272706">
    <property type="component" value="Unassembled WGS sequence"/>
</dbReference>
<organism evidence="1 2">
    <name type="scientific">Mesorhizobium waimense</name>
    <dbReference type="NCBI Taxonomy" id="1300307"/>
    <lineage>
        <taxon>Bacteria</taxon>
        <taxon>Pseudomonadati</taxon>
        <taxon>Pseudomonadota</taxon>
        <taxon>Alphaproteobacteria</taxon>
        <taxon>Hyphomicrobiales</taxon>
        <taxon>Phyllobacteriaceae</taxon>
        <taxon>Mesorhizobium</taxon>
    </lineage>
</organism>
<proteinExistence type="predicted"/>
<dbReference type="AlphaFoldDB" id="A0A3A5JYP2"/>
<dbReference type="EMBL" id="QZWZ01000056">
    <property type="protein sequence ID" value="RJT28126.1"/>
    <property type="molecule type" value="Genomic_DNA"/>
</dbReference>
<evidence type="ECO:0000313" key="2">
    <source>
        <dbReference type="Proteomes" id="UP000272706"/>
    </source>
</evidence>
<sequence length="160" mass="17261">MRLGNVVELMPSADGLRFVAIVTDPAAVERVQNGDWLGVSIGAGKVTDVDDVKPFTATGWSVFEVSLVEDGGQLNPAARVTTIVELPAAVNNSPFTFKLPRLHGPLPKRLNTPADIDAFGRAVFGPVVWAKHQANRQRERQKRIAHDIAERGELTAGLMG</sequence>